<dbReference type="Proteomes" id="UP000463224">
    <property type="component" value="Unassembled WGS sequence"/>
</dbReference>
<accession>A0A844Q746</accession>
<proteinExistence type="predicted"/>
<name>A0A844Q746_9HYPH</name>
<feature type="chain" id="PRO_5032433522" evidence="1">
    <location>
        <begin position="21"/>
        <end position="158"/>
    </location>
</feature>
<dbReference type="EMBL" id="WPHG01000001">
    <property type="protein sequence ID" value="MVA95886.1"/>
    <property type="molecule type" value="Genomic_DNA"/>
</dbReference>
<organism evidence="2 3">
    <name type="scientific">Nitratireductor arenosus</name>
    <dbReference type="NCBI Taxonomy" id="2682096"/>
    <lineage>
        <taxon>Bacteria</taxon>
        <taxon>Pseudomonadati</taxon>
        <taxon>Pseudomonadota</taxon>
        <taxon>Alphaproteobacteria</taxon>
        <taxon>Hyphomicrobiales</taxon>
        <taxon>Phyllobacteriaceae</taxon>
        <taxon>Nitratireductor</taxon>
    </lineage>
</organism>
<dbReference type="RefSeq" id="WP_156710759.1">
    <property type="nucleotide sequence ID" value="NZ_WPHG01000001.1"/>
</dbReference>
<feature type="signal peptide" evidence="1">
    <location>
        <begin position="1"/>
        <end position="20"/>
    </location>
</feature>
<reference evidence="2 3" key="1">
    <citation type="submission" date="2019-12" db="EMBL/GenBank/DDBJ databases">
        <title>Nitratireductor arenosus sp. nov., Isolated from sea sand, Jeju island, South Korea.</title>
        <authorList>
            <person name="Kim W."/>
        </authorList>
    </citation>
    <scope>NUCLEOTIDE SEQUENCE [LARGE SCALE GENOMIC DNA]</scope>
    <source>
        <strain evidence="2 3">CAU 1489</strain>
    </source>
</reference>
<dbReference type="AlphaFoldDB" id="A0A844Q746"/>
<gene>
    <name evidence="2" type="ORF">GN330_01280</name>
</gene>
<dbReference type="InterPro" id="IPR009333">
    <property type="entry name" value="DUF992"/>
</dbReference>
<sequence>MKKFLIAAMAGMFVAAPASAQEGVKLGLLDCVVEGGAGFIVGSTKDVSCTYKPADENEPTEAYFGVIRKFGLDIGVTGQSVMQWVVLAPAADVYEPGALAGDYVGASAEASAGVGAGANVLVGGSGESFSLQPVSVQTQTGVNVAIGVSRFELRSAAD</sequence>
<comment type="caution">
    <text evidence="2">The sequence shown here is derived from an EMBL/GenBank/DDBJ whole genome shotgun (WGS) entry which is preliminary data.</text>
</comment>
<dbReference type="Pfam" id="PF06186">
    <property type="entry name" value="DUF992"/>
    <property type="match status" value="1"/>
</dbReference>
<keyword evidence="1" id="KW-0732">Signal</keyword>
<keyword evidence="3" id="KW-1185">Reference proteome</keyword>
<protein>
    <submittedName>
        <fullName evidence="2">DUF992 domain-containing protein</fullName>
    </submittedName>
</protein>
<evidence type="ECO:0000313" key="2">
    <source>
        <dbReference type="EMBL" id="MVA95886.1"/>
    </source>
</evidence>
<evidence type="ECO:0000313" key="3">
    <source>
        <dbReference type="Proteomes" id="UP000463224"/>
    </source>
</evidence>
<evidence type="ECO:0000256" key="1">
    <source>
        <dbReference type="SAM" id="SignalP"/>
    </source>
</evidence>